<dbReference type="AlphaFoldDB" id="A0A2P2NNT1"/>
<sequence>MYYSQFCSLFFSVTLLLSFADFCGSTFTMKKLTVVNLLFSFFFFLKKKQETLFSSLLI</sequence>
<name>A0A2P2NNT1_RHIMU</name>
<reference evidence="1" key="1">
    <citation type="submission" date="2018-02" db="EMBL/GenBank/DDBJ databases">
        <title>Rhizophora mucronata_Transcriptome.</title>
        <authorList>
            <person name="Meera S.P."/>
            <person name="Sreeshan A."/>
            <person name="Augustine A."/>
        </authorList>
    </citation>
    <scope>NUCLEOTIDE SEQUENCE</scope>
    <source>
        <tissue evidence="1">Leaf</tissue>
    </source>
</reference>
<organism evidence="1">
    <name type="scientific">Rhizophora mucronata</name>
    <name type="common">Asiatic mangrove</name>
    <dbReference type="NCBI Taxonomy" id="61149"/>
    <lineage>
        <taxon>Eukaryota</taxon>
        <taxon>Viridiplantae</taxon>
        <taxon>Streptophyta</taxon>
        <taxon>Embryophyta</taxon>
        <taxon>Tracheophyta</taxon>
        <taxon>Spermatophyta</taxon>
        <taxon>Magnoliopsida</taxon>
        <taxon>eudicotyledons</taxon>
        <taxon>Gunneridae</taxon>
        <taxon>Pentapetalae</taxon>
        <taxon>rosids</taxon>
        <taxon>fabids</taxon>
        <taxon>Malpighiales</taxon>
        <taxon>Rhizophoraceae</taxon>
        <taxon>Rhizophora</taxon>
    </lineage>
</organism>
<evidence type="ECO:0000313" key="1">
    <source>
        <dbReference type="EMBL" id="MBX44133.1"/>
    </source>
</evidence>
<accession>A0A2P2NNT1</accession>
<protein>
    <submittedName>
        <fullName evidence="1">Uncharacterized protein</fullName>
    </submittedName>
</protein>
<proteinExistence type="predicted"/>
<dbReference type="EMBL" id="GGEC01063649">
    <property type="protein sequence ID" value="MBX44133.1"/>
    <property type="molecule type" value="Transcribed_RNA"/>
</dbReference>